<accession>A0A212C8T2</accession>
<evidence type="ECO:0000313" key="2">
    <source>
        <dbReference type="Proteomes" id="UP000242450"/>
    </source>
</evidence>
<gene>
    <name evidence="1" type="ORF">Celaphus_00010392</name>
</gene>
<keyword evidence="2" id="KW-1185">Reference proteome</keyword>
<evidence type="ECO:0000313" key="1">
    <source>
        <dbReference type="EMBL" id="OWK02413.1"/>
    </source>
</evidence>
<dbReference type="EMBL" id="MKHE01000024">
    <property type="protein sequence ID" value="OWK02413.1"/>
    <property type="molecule type" value="Genomic_DNA"/>
</dbReference>
<sequence>MVDLEKLLPKICYKPSLRVSQRDKKPKQGTKTSFLNLTNTQRISWILRISWSYC</sequence>
<reference evidence="1 2" key="1">
    <citation type="journal article" date="2018" name="Mol. Genet. Genomics">
        <title>The red deer Cervus elaphus genome CerEla1.0: sequencing, annotating, genes, and chromosomes.</title>
        <authorList>
            <person name="Bana N.A."/>
            <person name="Nyiri A."/>
            <person name="Nagy J."/>
            <person name="Frank K."/>
            <person name="Nagy T."/>
            <person name="Steger V."/>
            <person name="Schiller M."/>
            <person name="Lakatos P."/>
            <person name="Sugar L."/>
            <person name="Horn P."/>
            <person name="Barta E."/>
            <person name="Orosz L."/>
        </authorList>
    </citation>
    <scope>NUCLEOTIDE SEQUENCE [LARGE SCALE GENOMIC DNA]</scope>
    <source>
        <strain evidence="1">Hungarian</strain>
    </source>
</reference>
<protein>
    <submittedName>
        <fullName evidence="1">Uncharacterized protein</fullName>
    </submittedName>
</protein>
<proteinExistence type="predicted"/>
<dbReference type="AlphaFoldDB" id="A0A212C8T2"/>
<name>A0A212C8T2_CEREH</name>
<dbReference type="Proteomes" id="UP000242450">
    <property type="component" value="Chromosome 24"/>
</dbReference>
<comment type="caution">
    <text evidence="1">The sequence shown here is derived from an EMBL/GenBank/DDBJ whole genome shotgun (WGS) entry which is preliminary data.</text>
</comment>
<organism evidence="1 2">
    <name type="scientific">Cervus elaphus hippelaphus</name>
    <name type="common">European red deer</name>
    <dbReference type="NCBI Taxonomy" id="46360"/>
    <lineage>
        <taxon>Eukaryota</taxon>
        <taxon>Metazoa</taxon>
        <taxon>Chordata</taxon>
        <taxon>Craniata</taxon>
        <taxon>Vertebrata</taxon>
        <taxon>Euteleostomi</taxon>
        <taxon>Mammalia</taxon>
        <taxon>Eutheria</taxon>
        <taxon>Laurasiatheria</taxon>
        <taxon>Artiodactyla</taxon>
        <taxon>Ruminantia</taxon>
        <taxon>Pecora</taxon>
        <taxon>Cervidae</taxon>
        <taxon>Cervinae</taxon>
        <taxon>Cervus</taxon>
    </lineage>
</organism>